<feature type="transmembrane region" description="Helical" evidence="1">
    <location>
        <begin position="28"/>
        <end position="47"/>
    </location>
</feature>
<sequence length="146" mass="16572">MLIAILFWFLCLSACAYALVLGGWEGRWTTLVVLLAALGTMAVNRWTSAYQYETFWASTNMMVLFIDAATFFAMFVIAGVSDRWWPIWVAAFQLNSVVAHFATMIDPVFSALVYQGYEGLWAIPLLLVMVLGIYRDRMWTARYGLA</sequence>
<organism evidence="2 3">
    <name type="scientific">Sphingobium lignivorans</name>
    <dbReference type="NCBI Taxonomy" id="2735886"/>
    <lineage>
        <taxon>Bacteria</taxon>
        <taxon>Pseudomonadati</taxon>
        <taxon>Pseudomonadota</taxon>
        <taxon>Alphaproteobacteria</taxon>
        <taxon>Sphingomonadales</taxon>
        <taxon>Sphingomonadaceae</taxon>
        <taxon>Sphingobium</taxon>
    </lineage>
</organism>
<evidence type="ECO:0000256" key="1">
    <source>
        <dbReference type="SAM" id="Phobius"/>
    </source>
</evidence>
<evidence type="ECO:0000313" key="3">
    <source>
        <dbReference type="Proteomes" id="UP001138540"/>
    </source>
</evidence>
<keyword evidence="1" id="KW-1133">Transmembrane helix</keyword>
<keyword evidence="1" id="KW-0812">Transmembrane</keyword>
<protein>
    <submittedName>
        <fullName evidence="2">Uncharacterized protein</fullName>
    </submittedName>
</protein>
<evidence type="ECO:0000313" key="2">
    <source>
        <dbReference type="EMBL" id="MBB5986991.1"/>
    </source>
</evidence>
<reference evidence="2 3" key="1">
    <citation type="submission" date="2020-08" db="EMBL/GenBank/DDBJ databases">
        <title>Exploring microbial biodiversity for novel pathways involved in the catabolism of aromatic compounds derived from lignin.</title>
        <authorList>
            <person name="Elkins J."/>
        </authorList>
    </citation>
    <scope>NUCLEOTIDE SEQUENCE [LARGE SCALE GENOMIC DNA]</scope>
    <source>
        <strain evidence="2 3">B1D3A</strain>
    </source>
</reference>
<dbReference type="Proteomes" id="UP001138540">
    <property type="component" value="Unassembled WGS sequence"/>
</dbReference>
<comment type="caution">
    <text evidence="2">The sequence shown here is derived from an EMBL/GenBank/DDBJ whole genome shotgun (WGS) entry which is preliminary data.</text>
</comment>
<feature type="transmembrane region" description="Helical" evidence="1">
    <location>
        <begin position="59"/>
        <end position="79"/>
    </location>
</feature>
<keyword evidence="1" id="KW-0472">Membrane</keyword>
<dbReference type="EMBL" id="JACHKA010000001">
    <property type="protein sequence ID" value="MBB5986991.1"/>
    <property type="molecule type" value="Genomic_DNA"/>
</dbReference>
<gene>
    <name evidence="2" type="ORF">HNP60_002965</name>
</gene>
<accession>A0ABR6NIQ6</accession>
<feature type="transmembrane region" description="Helical" evidence="1">
    <location>
        <begin position="117"/>
        <end position="134"/>
    </location>
</feature>
<proteinExistence type="predicted"/>
<keyword evidence="3" id="KW-1185">Reference proteome</keyword>
<name>A0ABR6NIQ6_9SPHN</name>